<comment type="caution">
    <text evidence="1">The sequence shown here is derived from an EMBL/GenBank/DDBJ whole genome shotgun (WGS) entry which is preliminary data.</text>
</comment>
<proteinExistence type="predicted"/>
<name>A0A0E9LYY6_9BACT</name>
<gene>
    <name evidence="1" type="ORF">JCM15548_12616</name>
</gene>
<sequence>MKEDINQSLLELILPEGILEYFSIVSLEKGESGKYVYDKTLTIYLEEKNKIPEEYKTHKYKASGFMQPRLINDYPIRNMLVTLNVKRRRWDVEIDNQTKKVTRDWNLVAQGTRMSAEYAAFLKEISRY</sequence>
<evidence type="ECO:0000313" key="2">
    <source>
        <dbReference type="Proteomes" id="UP000032900"/>
    </source>
</evidence>
<reference evidence="1 2" key="1">
    <citation type="journal article" date="2015" name="Microbes Environ.">
        <title>Distribution and evolution of nitrogen fixation genes in the phylum bacteroidetes.</title>
        <authorList>
            <person name="Inoue J."/>
            <person name="Oshima K."/>
            <person name="Suda W."/>
            <person name="Sakamoto M."/>
            <person name="Iino T."/>
            <person name="Noda S."/>
            <person name="Hongoh Y."/>
            <person name="Hattori M."/>
            <person name="Ohkuma M."/>
        </authorList>
    </citation>
    <scope>NUCLEOTIDE SEQUENCE [LARGE SCALE GENOMIC DNA]</scope>
    <source>
        <strain evidence="1">JCM 15548</strain>
    </source>
</reference>
<dbReference type="AlphaFoldDB" id="A0A0E9LYY6"/>
<protein>
    <recommendedName>
        <fullName evidence="3">Transposase</fullName>
    </recommendedName>
</protein>
<dbReference type="RefSeq" id="WP_227625716.1">
    <property type="nucleotide sequence ID" value="NZ_BAZW01000022.1"/>
</dbReference>
<evidence type="ECO:0000313" key="1">
    <source>
        <dbReference type="EMBL" id="GAO30351.1"/>
    </source>
</evidence>
<evidence type="ECO:0008006" key="3">
    <source>
        <dbReference type="Google" id="ProtNLM"/>
    </source>
</evidence>
<dbReference type="EMBL" id="BAZW01000022">
    <property type="protein sequence ID" value="GAO30351.1"/>
    <property type="molecule type" value="Genomic_DNA"/>
</dbReference>
<keyword evidence="2" id="KW-1185">Reference proteome</keyword>
<accession>A0A0E9LYY6</accession>
<dbReference type="Proteomes" id="UP000032900">
    <property type="component" value="Unassembled WGS sequence"/>
</dbReference>
<organism evidence="1 2">
    <name type="scientific">Geofilum rubicundum JCM 15548</name>
    <dbReference type="NCBI Taxonomy" id="1236989"/>
    <lineage>
        <taxon>Bacteria</taxon>
        <taxon>Pseudomonadati</taxon>
        <taxon>Bacteroidota</taxon>
        <taxon>Bacteroidia</taxon>
        <taxon>Marinilabiliales</taxon>
        <taxon>Marinilabiliaceae</taxon>
        <taxon>Geofilum</taxon>
    </lineage>
</organism>
<dbReference type="STRING" id="1236989.JCM15548_12616"/>